<dbReference type="AlphaFoldDB" id="A0A068NLW2"/>
<gene>
    <name evidence="1" type="ORF">OP10G_1165</name>
</gene>
<proteinExistence type="predicted"/>
<dbReference type="KEGG" id="fgi:OP10G_1165"/>
<protein>
    <submittedName>
        <fullName evidence="1">Uncharacterized protein</fullName>
    </submittedName>
</protein>
<accession>A0A068NLW2</accession>
<evidence type="ECO:0000313" key="1">
    <source>
        <dbReference type="EMBL" id="AIE84533.1"/>
    </source>
</evidence>
<sequence>MKDCGGPITESMADYQKTQIESCIASNADLLKAQSDYSSFTKSDRP</sequence>
<reference evidence="1 2" key="1">
    <citation type="journal article" date="2014" name="PLoS ONE">
        <title>The first complete genome sequence of the class fimbriimonadia in the phylum armatimonadetes.</title>
        <authorList>
            <person name="Hu Z.Y."/>
            <person name="Wang Y.Z."/>
            <person name="Im W.T."/>
            <person name="Wang S.Y."/>
            <person name="Zhao G.P."/>
            <person name="Zheng H.J."/>
            <person name="Quan Z.X."/>
        </authorList>
    </citation>
    <scope>NUCLEOTIDE SEQUENCE [LARGE SCALE GENOMIC DNA]</scope>
    <source>
        <strain evidence="1">Gsoil 348</strain>
    </source>
</reference>
<dbReference type="EMBL" id="CP007139">
    <property type="protein sequence ID" value="AIE84533.1"/>
    <property type="molecule type" value="Genomic_DNA"/>
</dbReference>
<dbReference type="Proteomes" id="UP000027982">
    <property type="component" value="Chromosome"/>
</dbReference>
<dbReference type="HOGENOM" id="CLU_3183937_0_0_0"/>
<keyword evidence="2" id="KW-1185">Reference proteome</keyword>
<organism evidence="1 2">
    <name type="scientific">Fimbriimonas ginsengisoli Gsoil 348</name>
    <dbReference type="NCBI Taxonomy" id="661478"/>
    <lineage>
        <taxon>Bacteria</taxon>
        <taxon>Bacillati</taxon>
        <taxon>Armatimonadota</taxon>
        <taxon>Fimbriimonadia</taxon>
        <taxon>Fimbriimonadales</taxon>
        <taxon>Fimbriimonadaceae</taxon>
        <taxon>Fimbriimonas</taxon>
    </lineage>
</organism>
<evidence type="ECO:0000313" key="2">
    <source>
        <dbReference type="Proteomes" id="UP000027982"/>
    </source>
</evidence>
<name>A0A068NLW2_FIMGI</name>